<evidence type="ECO:0000313" key="2">
    <source>
        <dbReference type="Proteomes" id="UP001589613"/>
    </source>
</evidence>
<comment type="caution">
    <text evidence="1">The sequence shown here is derived from an EMBL/GenBank/DDBJ whole genome shotgun (WGS) entry which is preliminary data.</text>
</comment>
<evidence type="ECO:0000313" key="1">
    <source>
        <dbReference type="EMBL" id="MFB9730630.1"/>
    </source>
</evidence>
<dbReference type="RefSeq" id="WP_141337419.1">
    <property type="nucleotide sequence ID" value="NZ_JBHMAX010000002.1"/>
</dbReference>
<dbReference type="Proteomes" id="UP001589613">
    <property type="component" value="Unassembled WGS sequence"/>
</dbReference>
<reference evidence="1 2" key="1">
    <citation type="submission" date="2024-09" db="EMBL/GenBank/DDBJ databases">
        <authorList>
            <person name="Sun Q."/>
            <person name="Mori K."/>
        </authorList>
    </citation>
    <scope>NUCLEOTIDE SEQUENCE [LARGE SCALE GENOMIC DNA]</scope>
    <source>
        <strain evidence="1 2">JCM 12763</strain>
    </source>
</reference>
<accession>A0ABV5UYN2</accession>
<proteinExistence type="predicted"/>
<sequence>MGPDPQRSPKDVPRGALPELARGEQVLATAQEDGSGHWVVLTTWRLFERTAEGDPVVERPWHEVDTGSWDPDEWLLTVDFVDGADPRRWRLRDRTGPGSVPVVLRDRTTASVVLTRAIDLGPRRTARVTVRKVLHTRELVEQVLLGPGARTVDRDLARAVHEARRDVRDQAGLDPDPPQLV</sequence>
<gene>
    <name evidence="1" type="ORF">ACFFN0_01065</name>
</gene>
<dbReference type="EMBL" id="JBHMAX010000002">
    <property type="protein sequence ID" value="MFB9730630.1"/>
    <property type="molecule type" value="Genomic_DNA"/>
</dbReference>
<protein>
    <submittedName>
        <fullName evidence="1">Uncharacterized protein</fullName>
    </submittedName>
</protein>
<name>A0ABV5UYN2_9MICO</name>
<organism evidence="1 2">
    <name type="scientific">Ornithinimicrobium kibberense</name>
    <dbReference type="NCBI Taxonomy" id="282060"/>
    <lineage>
        <taxon>Bacteria</taxon>
        <taxon>Bacillati</taxon>
        <taxon>Actinomycetota</taxon>
        <taxon>Actinomycetes</taxon>
        <taxon>Micrococcales</taxon>
        <taxon>Ornithinimicrobiaceae</taxon>
        <taxon>Ornithinimicrobium</taxon>
    </lineage>
</organism>
<keyword evidence="2" id="KW-1185">Reference proteome</keyword>